<dbReference type="Proteomes" id="UP001165267">
    <property type="component" value="Unassembled WGS sequence"/>
</dbReference>
<comment type="subcellular location">
    <subcellularLocation>
        <location evidence="1">Cell envelope</location>
    </subcellularLocation>
</comment>
<dbReference type="InterPro" id="IPR034984">
    <property type="entry name" value="Imelysin-like_IPPA"/>
</dbReference>
<evidence type="ECO:0000256" key="3">
    <source>
        <dbReference type="SAM" id="Phobius"/>
    </source>
</evidence>
<gene>
    <name evidence="5" type="ORF">NSP04_02450</name>
</gene>
<keyword evidence="3" id="KW-1133">Transmembrane helix</keyword>
<keyword evidence="3" id="KW-0472">Membrane</keyword>
<dbReference type="InterPro" id="IPR038352">
    <property type="entry name" value="Imelysin_sf"/>
</dbReference>
<proteinExistence type="predicted"/>
<dbReference type="RefSeq" id="WP_257510757.1">
    <property type="nucleotide sequence ID" value="NZ_JANKHG010000014.1"/>
</dbReference>
<accession>A0ABT1XDZ9</accession>
<sequence>MKPQHQHEFKNGLLRGLIWVAAAGVLLLLLNWFNEAKAFDRSTMLFPYYEPQEVLNSVVKQHYEKETSALLEQLQLLESSTSKFCGGDLALDTLKELYARTYLAWLELSAVVVGPMLDNNTVRQIDFRPVRANLLERAINQQPKGVQGMALVGSPAKGFPALEYLLLQPNFKPATAPCAYAMELVQDIARTTGALKWQPADKLTMSLYFNQQVGALHNLSWERMEKPMLKNKDAEARGEPASWPLSGLGLAQQSWLAHWHGIEPLLVLKSEVVPQANLNVVPLEAYLRGLGKIDLADELVKHSTAVNTALLLSRPASANSTERAVKAVKVLKGFMTQELAKELSVSIQFSSSDGD</sequence>
<dbReference type="Pfam" id="PF09375">
    <property type="entry name" value="Peptidase_M75"/>
    <property type="match status" value="1"/>
</dbReference>
<dbReference type="CDD" id="cd14659">
    <property type="entry name" value="Imelysin-like_IPPA"/>
    <property type="match status" value="1"/>
</dbReference>
<evidence type="ECO:0000256" key="2">
    <source>
        <dbReference type="ARBA" id="ARBA00022729"/>
    </source>
</evidence>
<reference evidence="5" key="1">
    <citation type="submission" date="2022-07" db="EMBL/GenBank/DDBJ databases">
        <authorList>
            <person name="Xamxidin M."/>
        </authorList>
    </citation>
    <scope>NUCLEOTIDE SEQUENCE</scope>
    <source>
        <strain evidence="5">YS8-69</strain>
    </source>
</reference>
<protein>
    <submittedName>
        <fullName evidence="5">Imelysin family protein</fullName>
    </submittedName>
</protein>
<keyword evidence="6" id="KW-1185">Reference proteome</keyword>
<comment type="caution">
    <text evidence="5">The sequence shown here is derived from an EMBL/GenBank/DDBJ whole genome shotgun (WGS) entry which is preliminary data.</text>
</comment>
<keyword evidence="2" id="KW-0732">Signal</keyword>
<dbReference type="EMBL" id="JANKHG010000014">
    <property type="protein sequence ID" value="MCR2745505.1"/>
    <property type="molecule type" value="Genomic_DNA"/>
</dbReference>
<keyword evidence="3" id="KW-0812">Transmembrane</keyword>
<evidence type="ECO:0000313" key="5">
    <source>
        <dbReference type="EMBL" id="MCR2745505.1"/>
    </source>
</evidence>
<feature type="transmembrane region" description="Helical" evidence="3">
    <location>
        <begin position="12"/>
        <end position="33"/>
    </location>
</feature>
<organism evidence="5 6">
    <name type="scientific">Limnobacter parvus</name>
    <dbReference type="NCBI Taxonomy" id="2939690"/>
    <lineage>
        <taxon>Bacteria</taxon>
        <taxon>Pseudomonadati</taxon>
        <taxon>Pseudomonadota</taxon>
        <taxon>Betaproteobacteria</taxon>
        <taxon>Burkholderiales</taxon>
        <taxon>Burkholderiaceae</taxon>
        <taxon>Limnobacter</taxon>
    </lineage>
</organism>
<feature type="domain" description="Imelysin-like" evidence="4">
    <location>
        <begin position="69"/>
        <end position="235"/>
    </location>
</feature>
<dbReference type="InterPro" id="IPR018976">
    <property type="entry name" value="Imelysin-like"/>
</dbReference>
<evidence type="ECO:0000313" key="6">
    <source>
        <dbReference type="Proteomes" id="UP001165267"/>
    </source>
</evidence>
<evidence type="ECO:0000259" key="4">
    <source>
        <dbReference type="Pfam" id="PF09375"/>
    </source>
</evidence>
<name>A0ABT1XDZ9_9BURK</name>
<evidence type="ECO:0000256" key="1">
    <source>
        <dbReference type="ARBA" id="ARBA00004196"/>
    </source>
</evidence>
<dbReference type="Gene3D" id="1.20.1420.20">
    <property type="entry name" value="M75 peptidase, HXXE motif"/>
    <property type="match status" value="1"/>
</dbReference>